<name>A0A518D520_9BACT</name>
<gene>
    <name evidence="2" type="ORF">Pla163_37190</name>
</gene>
<evidence type="ECO:0000256" key="1">
    <source>
        <dbReference type="SAM" id="MobiDB-lite"/>
    </source>
</evidence>
<organism evidence="2 3">
    <name type="scientific">Rohdeia mirabilis</name>
    <dbReference type="NCBI Taxonomy" id="2528008"/>
    <lineage>
        <taxon>Bacteria</taxon>
        <taxon>Pseudomonadati</taxon>
        <taxon>Planctomycetota</taxon>
        <taxon>Planctomycetia</taxon>
        <taxon>Planctomycetia incertae sedis</taxon>
        <taxon>Rohdeia</taxon>
    </lineage>
</organism>
<protein>
    <submittedName>
        <fullName evidence="2">Uncharacterized protein</fullName>
    </submittedName>
</protein>
<reference evidence="2 3" key="1">
    <citation type="submission" date="2019-02" db="EMBL/GenBank/DDBJ databases">
        <title>Deep-cultivation of Planctomycetes and their phenomic and genomic characterization uncovers novel biology.</title>
        <authorList>
            <person name="Wiegand S."/>
            <person name="Jogler M."/>
            <person name="Boedeker C."/>
            <person name="Pinto D."/>
            <person name="Vollmers J."/>
            <person name="Rivas-Marin E."/>
            <person name="Kohn T."/>
            <person name="Peeters S.H."/>
            <person name="Heuer A."/>
            <person name="Rast P."/>
            <person name="Oberbeckmann S."/>
            <person name="Bunk B."/>
            <person name="Jeske O."/>
            <person name="Meyerdierks A."/>
            <person name="Storesund J.E."/>
            <person name="Kallscheuer N."/>
            <person name="Luecker S."/>
            <person name="Lage O.M."/>
            <person name="Pohl T."/>
            <person name="Merkel B.J."/>
            <person name="Hornburger P."/>
            <person name="Mueller R.-W."/>
            <person name="Bruemmer F."/>
            <person name="Labrenz M."/>
            <person name="Spormann A.M."/>
            <person name="Op den Camp H."/>
            <person name="Overmann J."/>
            <person name="Amann R."/>
            <person name="Jetten M.S.M."/>
            <person name="Mascher T."/>
            <person name="Medema M.H."/>
            <person name="Devos D.P."/>
            <person name="Kaster A.-K."/>
            <person name="Ovreas L."/>
            <person name="Rohde M."/>
            <person name="Galperin M.Y."/>
            <person name="Jogler C."/>
        </authorList>
    </citation>
    <scope>NUCLEOTIDE SEQUENCE [LARGE SCALE GENOMIC DNA]</scope>
    <source>
        <strain evidence="2 3">Pla163</strain>
    </source>
</reference>
<keyword evidence="3" id="KW-1185">Reference proteome</keyword>
<dbReference type="AlphaFoldDB" id="A0A518D520"/>
<sequence>MTRSTAIGLPLAALVATALGAFLGPRSGAVYAPGPGDVTPPAARSQEDPGGTQDGESEDPTDAIRDPVLRAKAKRVAALSAGLPGAWRLTEMRPAPPAQPPVRVSGILVVTEHVLSLIAHGVSDASLTGETRELVQAGAHYWRIGTFETLEMAAVMGHDNFDGDLVAEPRLEPREYEISLMANRLTLSRRDGARLVFERFDVNSFPPEAARFVDALRSGRDPADLRR</sequence>
<accession>A0A518D520</accession>
<dbReference type="Proteomes" id="UP000319342">
    <property type="component" value="Chromosome"/>
</dbReference>
<dbReference type="RefSeq" id="WP_145192052.1">
    <property type="nucleotide sequence ID" value="NZ_CP036290.1"/>
</dbReference>
<dbReference type="EMBL" id="CP036290">
    <property type="protein sequence ID" value="QDU86568.1"/>
    <property type="molecule type" value="Genomic_DNA"/>
</dbReference>
<proteinExistence type="predicted"/>
<feature type="region of interest" description="Disordered" evidence="1">
    <location>
        <begin position="32"/>
        <end position="62"/>
    </location>
</feature>
<evidence type="ECO:0000313" key="3">
    <source>
        <dbReference type="Proteomes" id="UP000319342"/>
    </source>
</evidence>
<dbReference type="OrthoDB" id="10010407at2"/>
<evidence type="ECO:0000313" key="2">
    <source>
        <dbReference type="EMBL" id="QDU86568.1"/>
    </source>
</evidence>